<dbReference type="SMART" id="SM00532">
    <property type="entry name" value="LIGANc"/>
    <property type="match status" value="1"/>
</dbReference>
<dbReference type="SMART" id="SM00278">
    <property type="entry name" value="HhH1"/>
    <property type="match status" value="3"/>
</dbReference>
<dbReference type="GO" id="GO:0046872">
    <property type="term" value="F:metal ion binding"/>
    <property type="evidence" value="ECO:0007669"/>
    <property type="project" value="UniProtKB-KW"/>
</dbReference>
<dbReference type="Pfam" id="PF00533">
    <property type="entry name" value="BRCT"/>
    <property type="match status" value="1"/>
</dbReference>
<dbReference type="EMBL" id="JACJKY010000001">
    <property type="protein sequence ID" value="MBM6919740.1"/>
    <property type="molecule type" value="Genomic_DNA"/>
</dbReference>
<dbReference type="InterPro" id="IPR018239">
    <property type="entry name" value="DNA_ligase_AS"/>
</dbReference>
<dbReference type="InterPro" id="IPR013839">
    <property type="entry name" value="DNAligase_adenylation"/>
</dbReference>
<dbReference type="AlphaFoldDB" id="A0A938X604"/>
<dbReference type="FunFam" id="1.10.150.20:FF:000006">
    <property type="entry name" value="DNA ligase"/>
    <property type="match status" value="1"/>
</dbReference>
<reference evidence="18" key="1">
    <citation type="submission" date="2020-08" db="EMBL/GenBank/DDBJ databases">
        <authorList>
            <person name="Cejkova D."/>
            <person name="Kubasova T."/>
            <person name="Jahodarova E."/>
            <person name="Rychlik I."/>
        </authorList>
    </citation>
    <scope>NUCLEOTIDE SEQUENCE</scope>
    <source>
        <strain evidence="18">An559</strain>
    </source>
</reference>
<dbReference type="PROSITE" id="PS50172">
    <property type="entry name" value="BRCT"/>
    <property type="match status" value="1"/>
</dbReference>
<dbReference type="RefSeq" id="WP_204443809.1">
    <property type="nucleotide sequence ID" value="NZ_JACJKY010000001.1"/>
</dbReference>
<dbReference type="Pfam" id="PF14520">
    <property type="entry name" value="HHH_5"/>
    <property type="match status" value="1"/>
</dbReference>
<keyword evidence="10 15" id="KW-0520">NAD</keyword>
<dbReference type="GO" id="GO:0003911">
    <property type="term" value="F:DNA ligase (NAD+) activity"/>
    <property type="evidence" value="ECO:0007669"/>
    <property type="project" value="UniProtKB-UniRule"/>
</dbReference>
<feature type="binding site" evidence="15">
    <location>
        <position position="309"/>
    </location>
    <ligand>
        <name>NAD(+)</name>
        <dbReference type="ChEBI" id="CHEBI:57540"/>
    </ligand>
</feature>
<dbReference type="InterPro" id="IPR004150">
    <property type="entry name" value="NAD_DNA_ligase_OB"/>
</dbReference>
<proteinExistence type="inferred from homology"/>
<dbReference type="Pfam" id="PF01653">
    <property type="entry name" value="DNA_ligase_aden"/>
    <property type="match status" value="1"/>
</dbReference>
<feature type="binding site" evidence="15">
    <location>
        <position position="134"/>
    </location>
    <ligand>
        <name>NAD(+)</name>
        <dbReference type="ChEBI" id="CHEBI:57540"/>
    </ligand>
</feature>
<dbReference type="Gene3D" id="1.10.150.20">
    <property type="entry name" value="5' to 3' exonuclease, C-terminal subdomain"/>
    <property type="match status" value="2"/>
</dbReference>
<protein>
    <recommendedName>
        <fullName evidence="3 15">DNA ligase</fullName>
        <ecNumber evidence="2 15">6.5.1.2</ecNumber>
    </recommendedName>
    <alternativeName>
        <fullName evidence="15">Polydeoxyribonucleotide synthase [NAD(+)]</fullName>
    </alternativeName>
</protein>
<dbReference type="Gene3D" id="3.40.50.10190">
    <property type="entry name" value="BRCT domain"/>
    <property type="match status" value="1"/>
</dbReference>
<evidence type="ECO:0000256" key="12">
    <source>
        <dbReference type="ARBA" id="ARBA00023211"/>
    </source>
</evidence>
<evidence type="ECO:0000256" key="9">
    <source>
        <dbReference type="ARBA" id="ARBA00022842"/>
    </source>
</evidence>
<keyword evidence="5 15" id="KW-0235">DNA replication</keyword>
<dbReference type="InterPro" id="IPR001357">
    <property type="entry name" value="BRCT_dom"/>
</dbReference>
<dbReference type="PANTHER" id="PTHR23389:SF9">
    <property type="entry name" value="DNA LIGASE"/>
    <property type="match status" value="1"/>
</dbReference>
<dbReference type="Gene3D" id="2.40.50.140">
    <property type="entry name" value="Nucleic acid-binding proteins"/>
    <property type="match status" value="1"/>
</dbReference>
<dbReference type="CDD" id="cd17748">
    <property type="entry name" value="BRCT_DNA_ligase_like"/>
    <property type="match status" value="1"/>
</dbReference>
<feature type="binding site" evidence="15">
    <location>
        <position position="169"/>
    </location>
    <ligand>
        <name>NAD(+)</name>
        <dbReference type="ChEBI" id="CHEBI:57540"/>
    </ligand>
</feature>
<dbReference type="SUPFAM" id="SSF50249">
    <property type="entry name" value="Nucleic acid-binding proteins"/>
    <property type="match status" value="1"/>
</dbReference>
<evidence type="ECO:0000256" key="5">
    <source>
        <dbReference type="ARBA" id="ARBA00022705"/>
    </source>
</evidence>
<feature type="active site" description="N6-AMP-lysine intermediate" evidence="15">
    <location>
        <position position="113"/>
    </location>
</feature>
<comment type="caution">
    <text evidence="15">Lacks conserved residue(s) required for the propagation of feature annotation.</text>
</comment>
<evidence type="ECO:0000256" key="11">
    <source>
        <dbReference type="ARBA" id="ARBA00023204"/>
    </source>
</evidence>
<keyword evidence="19" id="KW-1185">Reference proteome</keyword>
<keyword evidence="6 15" id="KW-0479">Metal-binding</keyword>
<evidence type="ECO:0000256" key="8">
    <source>
        <dbReference type="ARBA" id="ARBA00022833"/>
    </source>
</evidence>
<evidence type="ECO:0000256" key="13">
    <source>
        <dbReference type="ARBA" id="ARBA00034005"/>
    </source>
</evidence>
<feature type="binding site" evidence="15">
    <location>
        <position position="424"/>
    </location>
    <ligand>
        <name>Zn(2+)</name>
        <dbReference type="ChEBI" id="CHEBI:29105"/>
    </ligand>
</feature>
<keyword evidence="12 15" id="KW-0464">Manganese</keyword>
<comment type="function">
    <text evidence="1 15">DNA ligase that catalyzes the formation of phosphodiester linkages between 5'-phosphoryl and 3'-hydroxyl groups in double-stranded DNA using NAD as a coenzyme and as the energy source for the reaction. It is essential for DNA replication and repair of damaged DNA.</text>
</comment>
<dbReference type="HAMAP" id="MF_01588">
    <property type="entry name" value="DNA_ligase_A"/>
    <property type="match status" value="1"/>
</dbReference>
<dbReference type="InterPro" id="IPR004149">
    <property type="entry name" value="Znf_DNAligase_C4"/>
</dbReference>
<dbReference type="SUPFAM" id="SSF52113">
    <property type="entry name" value="BRCT domain"/>
    <property type="match status" value="1"/>
</dbReference>
<evidence type="ECO:0000313" key="18">
    <source>
        <dbReference type="EMBL" id="MBM6919740.1"/>
    </source>
</evidence>
<feature type="binding site" evidence="15">
    <location>
        <position position="111"/>
    </location>
    <ligand>
        <name>NAD(+)</name>
        <dbReference type="ChEBI" id="CHEBI:57540"/>
    </ligand>
</feature>
<dbReference type="InterPro" id="IPR041663">
    <property type="entry name" value="DisA/LigA_HHH"/>
</dbReference>
<evidence type="ECO:0000259" key="17">
    <source>
        <dbReference type="PROSITE" id="PS50172"/>
    </source>
</evidence>
<dbReference type="InterPro" id="IPR010994">
    <property type="entry name" value="RuvA_2-like"/>
</dbReference>
<dbReference type="Proteomes" id="UP000774750">
    <property type="component" value="Unassembled WGS sequence"/>
</dbReference>
<feature type="binding site" evidence="15">
    <location>
        <position position="404"/>
    </location>
    <ligand>
        <name>Zn(2+)</name>
        <dbReference type="ChEBI" id="CHEBI:29105"/>
    </ligand>
</feature>
<name>A0A938X604_9FIRM</name>
<organism evidence="18 19">
    <name type="scientific">Merdimmobilis hominis</name>
    <dbReference type="NCBI Taxonomy" id="2897707"/>
    <lineage>
        <taxon>Bacteria</taxon>
        <taxon>Bacillati</taxon>
        <taxon>Bacillota</taxon>
        <taxon>Clostridia</taxon>
        <taxon>Eubacteriales</taxon>
        <taxon>Oscillospiraceae</taxon>
        <taxon>Merdimmobilis</taxon>
    </lineage>
</organism>
<keyword evidence="8 15" id="KW-0862">Zinc</keyword>
<feature type="domain" description="BRCT" evidence="17">
    <location>
        <begin position="582"/>
        <end position="662"/>
    </location>
</feature>
<comment type="catalytic activity">
    <reaction evidence="13 15 16">
        <text>NAD(+) + (deoxyribonucleotide)n-3'-hydroxyl + 5'-phospho-(deoxyribonucleotide)m = (deoxyribonucleotide)n+m + AMP + beta-nicotinamide D-nucleotide.</text>
        <dbReference type="EC" id="6.5.1.2"/>
    </reaction>
</comment>
<dbReference type="NCBIfam" id="TIGR00575">
    <property type="entry name" value="dnlj"/>
    <property type="match status" value="1"/>
</dbReference>
<evidence type="ECO:0000256" key="15">
    <source>
        <dbReference type="HAMAP-Rule" id="MF_01588"/>
    </source>
</evidence>
<dbReference type="InterPro" id="IPR036420">
    <property type="entry name" value="BRCT_dom_sf"/>
</dbReference>
<evidence type="ECO:0000256" key="10">
    <source>
        <dbReference type="ARBA" id="ARBA00023027"/>
    </source>
</evidence>
<keyword evidence="11 15" id="KW-0234">DNA repair</keyword>
<dbReference type="InterPro" id="IPR013840">
    <property type="entry name" value="DNAligase_N"/>
</dbReference>
<evidence type="ECO:0000256" key="2">
    <source>
        <dbReference type="ARBA" id="ARBA00012722"/>
    </source>
</evidence>
<dbReference type="PIRSF" id="PIRSF001604">
    <property type="entry name" value="LigA"/>
    <property type="match status" value="1"/>
</dbReference>
<sequence>MNESEAKQRIDELCDSLNRYSYEYYMENQSSISDYEFDRLLSELKQLEAQFPQFLRPDSPTQRVGGESDNTFEKVTHTVQMGSLQDVFSEEELLSFDSRVRETLTPEYVVEPKIDGLSVSLEYVDGVFTRGSTRGDGFVGEDVTMNLKTIHSIPLKLKEPIPFLEVRGEVYMPRESFETLVAGQIERGEEPFKNPRNAAAGSLRQKNSKITAQRKLDIFVFNLQQVEGASFETHSQTLDYLKSQGFQVSPSYLRCETMEQAIEEIRKIGQNRYEYPFDIDGAVVKVNNLSDRERLGATAKYPKWAVAFKYPPEEKETTLLDIEINVGRTGALTPTALFEPITLAGTTVSRAVLHNQDFIDEKEIRIGDVIRVRKAGDIIPEVLCSVSHAQDSVPYQIPRSCPSCGEPVVREDDQAVLRCVNPLCPSAVFRQIVHFASRDAMNIDGLGPAMIQALIANEHIESAADLYTLNRSEVEALDRVGEKSAQNLFDALEASKKNPLSKLVFALGIRNIGQKASELLAQTFHTMDKLASAEYNSIMEIDGFGETMAQSVVEYFSRPQAIELIQKLKDAGLRMDEPQKQQESAVFAGKTFVLTGTLPTLSRKDAAAKITANGGKVTSSVSKKTDFVVAGEDAGSKLTKAQSLSIPVLSEEDLLRMIESAQSDANTQEGSHEG</sequence>
<dbReference type="GO" id="GO:0006260">
    <property type="term" value="P:DNA replication"/>
    <property type="evidence" value="ECO:0007669"/>
    <property type="project" value="UniProtKB-KW"/>
</dbReference>
<dbReference type="InterPro" id="IPR001679">
    <property type="entry name" value="DNA_ligase"/>
</dbReference>
<dbReference type="EC" id="6.5.1.2" evidence="2 15"/>
<evidence type="ECO:0000313" key="19">
    <source>
        <dbReference type="Proteomes" id="UP000774750"/>
    </source>
</evidence>
<dbReference type="GO" id="GO:0006281">
    <property type="term" value="P:DNA repair"/>
    <property type="evidence" value="ECO:0007669"/>
    <property type="project" value="UniProtKB-KW"/>
</dbReference>
<comment type="similarity">
    <text evidence="14 15">Belongs to the NAD-dependent DNA ligase family. LigA subfamily.</text>
</comment>
<dbReference type="NCBIfam" id="NF005932">
    <property type="entry name" value="PRK07956.1"/>
    <property type="match status" value="1"/>
</dbReference>
<dbReference type="PROSITE" id="PS01056">
    <property type="entry name" value="DNA_LIGASE_N2"/>
    <property type="match status" value="1"/>
</dbReference>
<dbReference type="Gene3D" id="1.10.287.610">
    <property type="entry name" value="Helix hairpin bin"/>
    <property type="match status" value="1"/>
</dbReference>
<feature type="binding site" evidence="15">
    <location>
        <position position="285"/>
    </location>
    <ligand>
        <name>NAD(+)</name>
        <dbReference type="ChEBI" id="CHEBI:57540"/>
    </ligand>
</feature>
<keyword evidence="9 15" id="KW-0460">Magnesium</keyword>
<dbReference type="GO" id="GO:0003677">
    <property type="term" value="F:DNA binding"/>
    <property type="evidence" value="ECO:0007669"/>
    <property type="project" value="InterPro"/>
</dbReference>
<dbReference type="GO" id="GO:0005829">
    <property type="term" value="C:cytosol"/>
    <property type="evidence" value="ECO:0007669"/>
    <property type="project" value="TreeGrafter"/>
</dbReference>
<dbReference type="FunFam" id="3.30.470.30:FF:000001">
    <property type="entry name" value="DNA ligase"/>
    <property type="match status" value="1"/>
</dbReference>
<dbReference type="FunFam" id="1.10.150.20:FF:000007">
    <property type="entry name" value="DNA ligase"/>
    <property type="match status" value="1"/>
</dbReference>
<dbReference type="Gene3D" id="3.30.470.30">
    <property type="entry name" value="DNA ligase/mRNA capping enzyme"/>
    <property type="match status" value="1"/>
</dbReference>
<evidence type="ECO:0000256" key="4">
    <source>
        <dbReference type="ARBA" id="ARBA00022598"/>
    </source>
</evidence>
<evidence type="ECO:0000256" key="7">
    <source>
        <dbReference type="ARBA" id="ARBA00022763"/>
    </source>
</evidence>
<dbReference type="SMART" id="SM00292">
    <property type="entry name" value="BRCT"/>
    <property type="match status" value="1"/>
</dbReference>
<dbReference type="InterPro" id="IPR033136">
    <property type="entry name" value="DNA_ligase_CS"/>
</dbReference>
<reference evidence="18" key="2">
    <citation type="journal article" date="2021" name="Sci. Rep.">
        <title>The distribution of antibiotic resistance genes in chicken gut microbiota commensals.</title>
        <authorList>
            <person name="Juricova H."/>
            <person name="Matiasovicova J."/>
            <person name="Kubasova T."/>
            <person name="Cejkova D."/>
            <person name="Rychlik I."/>
        </authorList>
    </citation>
    <scope>NUCLEOTIDE SEQUENCE</scope>
    <source>
        <strain evidence="18">An559</strain>
    </source>
</reference>
<feature type="binding site" evidence="15">
    <location>
        <begin position="83"/>
        <end position="84"/>
    </location>
    <ligand>
        <name>NAD(+)</name>
        <dbReference type="ChEBI" id="CHEBI:57540"/>
    </ligand>
</feature>
<accession>A0A938X604</accession>
<dbReference type="FunFam" id="2.40.50.140:FF:000012">
    <property type="entry name" value="DNA ligase"/>
    <property type="match status" value="1"/>
</dbReference>
<dbReference type="Pfam" id="PF12826">
    <property type="entry name" value="HHH_2"/>
    <property type="match status" value="1"/>
</dbReference>
<dbReference type="PROSITE" id="PS01055">
    <property type="entry name" value="DNA_LIGASE_N1"/>
    <property type="match status" value="1"/>
</dbReference>
<evidence type="ECO:0000256" key="16">
    <source>
        <dbReference type="RuleBase" id="RU000618"/>
    </source>
</evidence>
<gene>
    <name evidence="15 18" type="primary">ligA</name>
    <name evidence="18" type="ORF">H6A12_00970</name>
</gene>
<evidence type="ECO:0000256" key="3">
    <source>
        <dbReference type="ARBA" id="ARBA00013308"/>
    </source>
</evidence>
<dbReference type="Pfam" id="PF03120">
    <property type="entry name" value="OB_DNA_ligase"/>
    <property type="match status" value="1"/>
</dbReference>
<dbReference type="SUPFAM" id="SSF47781">
    <property type="entry name" value="RuvA domain 2-like"/>
    <property type="match status" value="1"/>
</dbReference>
<dbReference type="CDD" id="cd00114">
    <property type="entry name" value="LIGANc"/>
    <property type="match status" value="1"/>
</dbReference>
<dbReference type="InterPro" id="IPR012340">
    <property type="entry name" value="NA-bd_OB-fold"/>
</dbReference>
<evidence type="ECO:0000256" key="14">
    <source>
        <dbReference type="ARBA" id="ARBA00060881"/>
    </source>
</evidence>
<keyword evidence="7 15" id="KW-0227">DNA damage</keyword>
<evidence type="ECO:0000256" key="1">
    <source>
        <dbReference type="ARBA" id="ARBA00004067"/>
    </source>
</evidence>
<dbReference type="InterPro" id="IPR003583">
    <property type="entry name" value="Hlx-hairpin-Hlx_DNA-bd_motif"/>
</dbReference>
<dbReference type="SUPFAM" id="SSF56091">
    <property type="entry name" value="DNA ligase/mRNA capping enzyme, catalytic domain"/>
    <property type="match status" value="1"/>
</dbReference>
<comment type="cofactor">
    <cofactor evidence="15">
        <name>Mg(2+)</name>
        <dbReference type="ChEBI" id="CHEBI:18420"/>
    </cofactor>
    <cofactor evidence="15">
        <name>Mn(2+)</name>
        <dbReference type="ChEBI" id="CHEBI:29035"/>
    </cofactor>
</comment>
<keyword evidence="4 15" id="KW-0436">Ligase</keyword>
<evidence type="ECO:0000256" key="6">
    <source>
        <dbReference type="ARBA" id="ARBA00022723"/>
    </source>
</evidence>
<dbReference type="Gene3D" id="6.20.10.30">
    <property type="match status" value="1"/>
</dbReference>
<feature type="binding site" evidence="15">
    <location>
        <begin position="34"/>
        <end position="38"/>
    </location>
    <ligand>
        <name>NAD(+)</name>
        <dbReference type="ChEBI" id="CHEBI:57540"/>
    </ligand>
</feature>
<feature type="binding site" evidence="15">
    <location>
        <position position="401"/>
    </location>
    <ligand>
        <name>Zn(2+)</name>
        <dbReference type="ChEBI" id="CHEBI:29105"/>
    </ligand>
</feature>
<dbReference type="PANTHER" id="PTHR23389">
    <property type="entry name" value="CHROMOSOME TRANSMISSION FIDELITY FACTOR 18"/>
    <property type="match status" value="1"/>
</dbReference>
<dbReference type="Pfam" id="PF03119">
    <property type="entry name" value="DNA_ligase_ZBD"/>
    <property type="match status" value="1"/>
</dbReference>
<comment type="caution">
    <text evidence="18">The sequence shown here is derived from an EMBL/GenBank/DDBJ whole genome shotgun (WGS) entry which is preliminary data.</text>
</comment>